<protein>
    <submittedName>
        <fullName evidence="2">Uncharacterized protein</fullName>
    </submittedName>
</protein>
<accession>A0A1F8CST1</accession>
<organism evidence="2 3">
    <name type="scientific">Candidatus Woesebacteria bacterium RIFOXYA1_FULL_48_16</name>
    <dbReference type="NCBI Taxonomy" id="1802535"/>
    <lineage>
        <taxon>Bacteria</taxon>
        <taxon>Candidatus Woeseibacteriota</taxon>
    </lineage>
</organism>
<reference evidence="2 3" key="1">
    <citation type="journal article" date="2016" name="Nat. Commun.">
        <title>Thousands of microbial genomes shed light on interconnected biogeochemical processes in an aquifer system.</title>
        <authorList>
            <person name="Anantharaman K."/>
            <person name="Brown C.T."/>
            <person name="Hug L.A."/>
            <person name="Sharon I."/>
            <person name="Castelle C.J."/>
            <person name="Probst A.J."/>
            <person name="Thomas B.C."/>
            <person name="Singh A."/>
            <person name="Wilkins M.J."/>
            <person name="Karaoz U."/>
            <person name="Brodie E.L."/>
            <person name="Williams K.H."/>
            <person name="Hubbard S.S."/>
            <person name="Banfield J.F."/>
        </authorList>
    </citation>
    <scope>NUCLEOTIDE SEQUENCE [LARGE SCALE GENOMIC DNA]</scope>
</reference>
<proteinExistence type="predicted"/>
<sequence>MYQPLHLHPNRLKRSHNVFLLFLPALIFIVALALIFFATPHSSTLGEKTENLDNPASPGQ</sequence>
<keyword evidence="1" id="KW-0812">Transmembrane</keyword>
<evidence type="ECO:0000256" key="1">
    <source>
        <dbReference type="SAM" id="Phobius"/>
    </source>
</evidence>
<keyword evidence="1" id="KW-0472">Membrane</keyword>
<feature type="transmembrane region" description="Helical" evidence="1">
    <location>
        <begin position="18"/>
        <end position="38"/>
    </location>
</feature>
<evidence type="ECO:0000313" key="3">
    <source>
        <dbReference type="Proteomes" id="UP000178430"/>
    </source>
</evidence>
<dbReference type="EMBL" id="MGHV01000007">
    <property type="protein sequence ID" value="OGM79403.1"/>
    <property type="molecule type" value="Genomic_DNA"/>
</dbReference>
<comment type="caution">
    <text evidence="2">The sequence shown here is derived from an EMBL/GenBank/DDBJ whole genome shotgun (WGS) entry which is preliminary data.</text>
</comment>
<dbReference type="AlphaFoldDB" id="A0A1F8CST1"/>
<keyword evidence="1" id="KW-1133">Transmembrane helix</keyword>
<name>A0A1F8CST1_9BACT</name>
<evidence type="ECO:0000313" key="2">
    <source>
        <dbReference type="EMBL" id="OGM79403.1"/>
    </source>
</evidence>
<gene>
    <name evidence="2" type="ORF">A2197_00200</name>
</gene>
<dbReference type="Proteomes" id="UP000178430">
    <property type="component" value="Unassembled WGS sequence"/>
</dbReference>